<accession>A0AAD1RZV7</accession>
<dbReference type="Proteomes" id="UP001295444">
    <property type="component" value="Chromosome 04"/>
</dbReference>
<organism evidence="1 2">
    <name type="scientific">Pelobates cultripes</name>
    <name type="common">Western spadefoot toad</name>
    <dbReference type="NCBI Taxonomy" id="61616"/>
    <lineage>
        <taxon>Eukaryota</taxon>
        <taxon>Metazoa</taxon>
        <taxon>Chordata</taxon>
        <taxon>Craniata</taxon>
        <taxon>Vertebrata</taxon>
        <taxon>Euteleostomi</taxon>
        <taxon>Amphibia</taxon>
        <taxon>Batrachia</taxon>
        <taxon>Anura</taxon>
        <taxon>Pelobatoidea</taxon>
        <taxon>Pelobatidae</taxon>
        <taxon>Pelobates</taxon>
    </lineage>
</organism>
<protein>
    <submittedName>
        <fullName evidence="1">Uncharacterized protein</fullName>
    </submittedName>
</protein>
<keyword evidence="2" id="KW-1185">Reference proteome</keyword>
<name>A0AAD1RZV7_PELCU</name>
<gene>
    <name evidence="1" type="ORF">PECUL_23A005486</name>
</gene>
<dbReference type="AlphaFoldDB" id="A0AAD1RZV7"/>
<reference evidence="1" key="1">
    <citation type="submission" date="2022-03" db="EMBL/GenBank/DDBJ databases">
        <authorList>
            <person name="Alioto T."/>
            <person name="Alioto T."/>
            <person name="Gomez Garrido J."/>
        </authorList>
    </citation>
    <scope>NUCLEOTIDE SEQUENCE</scope>
</reference>
<proteinExistence type="predicted"/>
<evidence type="ECO:0000313" key="1">
    <source>
        <dbReference type="EMBL" id="CAH2284590.1"/>
    </source>
</evidence>
<dbReference type="EMBL" id="OW240915">
    <property type="protein sequence ID" value="CAH2284590.1"/>
    <property type="molecule type" value="Genomic_DNA"/>
</dbReference>
<evidence type="ECO:0000313" key="2">
    <source>
        <dbReference type="Proteomes" id="UP001295444"/>
    </source>
</evidence>
<sequence>MFDNMATKLQDTLQRSFTDLRTDIQALGTRTSELEAYMEAHVEADNRLVNRVEDAWEKINGYKVKMADLEDRARRSNLRLRNGTENIGPQDLPAYATGLIRLLVPDMPQDVLLMDRIHRVAKPQYLPADTKRRS</sequence>